<sequence>MFPPSKKHIHPEDSNTLQKLICELSSDITRISEIKERKALDKESALKEKHLDHYKKTEEEHEAQKRVNDEVRGQLPKEVTNDDKIGRVVNIRQIKTFSASSIAKLSWDDILYVATQVKKNNRRDPAPLGAPQESMIHNKIIKFARSGHWFNRYVLLTVNILWHACSSPALEIGQSPLNLLESNIYVTLQFYNVECRQLYYACFINTGKK</sequence>
<dbReference type="HOGENOM" id="CLU_1316004_0_0_1"/>
<name>U9UBF7_RHIID</name>
<protein>
    <submittedName>
        <fullName evidence="1">Uncharacterized protein</fullName>
    </submittedName>
</protein>
<reference evidence="1" key="1">
    <citation type="submission" date="2013-07" db="EMBL/GenBank/DDBJ databases">
        <title>The genome of an arbuscular mycorrhizal fungus provides insights into the evolution of the oldest plant symbiosis.</title>
        <authorList>
            <consortium name="DOE Joint Genome Institute"/>
            <person name="Tisserant E."/>
            <person name="Malbreil M."/>
            <person name="Kuo A."/>
            <person name="Kohler A."/>
            <person name="Symeonidi A."/>
            <person name="Balestrini R."/>
            <person name="Charron P."/>
            <person name="Duensing N."/>
            <person name="Frei-dit-Frey N."/>
            <person name="Gianinazzi-Pearson V."/>
            <person name="Gilbert B."/>
            <person name="Handa Y."/>
            <person name="Hijri M."/>
            <person name="Kaul R."/>
            <person name="Kawaguchi M."/>
            <person name="Krajinski F."/>
            <person name="Lammers P."/>
            <person name="Lapierre D."/>
            <person name="Masclaux F.G."/>
            <person name="Murat C."/>
            <person name="Morin E."/>
            <person name="Ndikumana S."/>
            <person name="Pagni M."/>
            <person name="Petitpierre D."/>
            <person name="Requena N."/>
            <person name="Rosikiewicz P."/>
            <person name="Riley R."/>
            <person name="Saito K."/>
            <person name="San Clemente H."/>
            <person name="Shapiro H."/>
            <person name="van Tuinen D."/>
            <person name="Becard G."/>
            <person name="Bonfante P."/>
            <person name="Paszkowski U."/>
            <person name="Shachar-Hill Y."/>
            <person name="Young J.P."/>
            <person name="Sanders I.R."/>
            <person name="Henrissat B."/>
            <person name="Rensing S.A."/>
            <person name="Grigoriev I.V."/>
            <person name="Corradi N."/>
            <person name="Roux C."/>
            <person name="Martin F."/>
        </authorList>
    </citation>
    <scope>NUCLEOTIDE SEQUENCE</scope>
    <source>
        <strain evidence="1">DAOM 197198</strain>
    </source>
</reference>
<dbReference type="AlphaFoldDB" id="U9UBF7"/>
<proteinExistence type="predicted"/>
<accession>U9UBF7</accession>
<organism evidence="1">
    <name type="scientific">Rhizophagus irregularis (strain DAOM 181602 / DAOM 197198 / MUCL 43194)</name>
    <name type="common">Arbuscular mycorrhizal fungus</name>
    <name type="synonym">Glomus intraradices</name>
    <dbReference type="NCBI Taxonomy" id="747089"/>
    <lineage>
        <taxon>Eukaryota</taxon>
        <taxon>Fungi</taxon>
        <taxon>Fungi incertae sedis</taxon>
        <taxon>Mucoromycota</taxon>
        <taxon>Glomeromycotina</taxon>
        <taxon>Glomeromycetes</taxon>
        <taxon>Glomerales</taxon>
        <taxon>Glomeraceae</taxon>
        <taxon>Rhizophagus</taxon>
    </lineage>
</organism>
<dbReference type="EMBL" id="KI284380">
    <property type="protein sequence ID" value="ESA12956.1"/>
    <property type="molecule type" value="Genomic_DNA"/>
</dbReference>
<dbReference type="VEuPathDB" id="FungiDB:RhiirFUN_009493"/>
<gene>
    <name evidence="1" type="ORF">GLOINDRAFT_2942</name>
</gene>
<evidence type="ECO:0000313" key="1">
    <source>
        <dbReference type="EMBL" id="ESA12956.1"/>
    </source>
</evidence>